<evidence type="ECO:0000259" key="3">
    <source>
        <dbReference type="Pfam" id="PF04406"/>
    </source>
</evidence>
<evidence type="ECO:0000313" key="5">
    <source>
        <dbReference type="Proteomes" id="UP000499080"/>
    </source>
</evidence>
<dbReference type="Pfam" id="PF04406">
    <property type="entry name" value="TP6A_N"/>
    <property type="match status" value="1"/>
</dbReference>
<dbReference type="PRINTS" id="PR01551">
    <property type="entry name" value="SPO11HOMOLOG"/>
</dbReference>
<keyword evidence="2" id="KW-0413">Isomerase</keyword>
<dbReference type="AlphaFoldDB" id="A0A4Y2CRF7"/>
<dbReference type="GO" id="GO:0005524">
    <property type="term" value="F:ATP binding"/>
    <property type="evidence" value="ECO:0007669"/>
    <property type="project" value="InterPro"/>
</dbReference>
<organism evidence="4 5">
    <name type="scientific">Araneus ventricosus</name>
    <name type="common">Orbweaver spider</name>
    <name type="synonym">Epeira ventricosa</name>
    <dbReference type="NCBI Taxonomy" id="182803"/>
    <lineage>
        <taxon>Eukaryota</taxon>
        <taxon>Metazoa</taxon>
        <taxon>Ecdysozoa</taxon>
        <taxon>Arthropoda</taxon>
        <taxon>Chelicerata</taxon>
        <taxon>Arachnida</taxon>
        <taxon>Araneae</taxon>
        <taxon>Araneomorphae</taxon>
        <taxon>Entelegynae</taxon>
        <taxon>Araneoidea</taxon>
        <taxon>Araneidae</taxon>
        <taxon>Araneus</taxon>
    </lineage>
</organism>
<feature type="active site" description="O-(5'-phospho-DNA)-tyrosine intermediate" evidence="2">
    <location>
        <position position="164"/>
    </location>
</feature>
<dbReference type="InterPro" id="IPR013049">
    <property type="entry name" value="Spo11/TopoVI_A_N"/>
</dbReference>
<protein>
    <submittedName>
        <fullName evidence="4">Meiotic recombination protein SPO11</fullName>
    </submittedName>
</protein>
<dbReference type="PANTHER" id="PTHR10848">
    <property type="entry name" value="MEIOTIC RECOMBINATION PROTEIN SPO11"/>
    <property type="match status" value="1"/>
</dbReference>
<evidence type="ECO:0000313" key="4">
    <source>
        <dbReference type="EMBL" id="GBM06454.1"/>
    </source>
</evidence>
<dbReference type="InterPro" id="IPR036388">
    <property type="entry name" value="WH-like_DNA-bd_sf"/>
</dbReference>
<dbReference type="PANTHER" id="PTHR10848:SF0">
    <property type="entry name" value="MEIOTIC RECOMBINATION PROTEIN SPO11"/>
    <property type="match status" value="1"/>
</dbReference>
<dbReference type="GO" id="GO:0007131">
    <property type="term" value="P:reciprocal meiotic recombination"/>
    <property type="evidence" value="ECO:0007669"/>
    <property type="project" value="TreeGrafter"/>
</dbReference>
<comment type="catalytic activity">
    <reaction evidence="2">
        <text>ATP-dependent breakage, passage and rejoining of double-stranded DNA.</text>
        <dbReference type="EC" id="5.6.2.2"/>
    </reaction>
</comment>
<feature type="domain" description="Spo11/DNA topoisomerase VI subunit A N-terminal" evidence="3">
    <location>
        <begin position="135"/>
        <end position="196"/>
    </location>
</feature>
<dbReference type="EMBL" id="BGPR01000229">
    <property type="protein sequence ID" value="GBM06454.1"/>
    <property type="molecule type" value="Genomic_DNA"/>
</dbReference>
<dbReference type="InterPro" id="IPR013048">
    <property type="entry name" value="Meiotic_Spo11"/>
</dbReference>
<keyword evidence="2" id="KW-0238">DNA-binding</keyword>
<dbReference type="GO" id="GO:0042138">
    <property type="term" value="P:meiotic DNA double-strand break formation"/>
    <property type="evidence" value="ECO:0007669"/>
    <property type="project" value="InterPro"/>
</dbReference>
<gene>
    <name evidence="4" type="primary">Spo11_0</name>
    <name evidence="4" type="ORF">AVEN_58302_1</name>
</gene>
<name>A0A4Y2CRF7_ARAVE</name>
<dbReference type="SUPFAM" id="SSF56726">
    <property type="entry name" value="DNA topoisomerase IV, alpha subunit"/>
    <property type="match status" value="1"/>
</dbReference>
<evidence type="ECO:0000256" key="1">
    <source>
        <dbReference type="ARBA" id="ARBA00023242"/>
    </source>
</evidence>
<dbReference type="GO" id="GO:0003918">
    <property type="term" value="F:DNA topoisomerase type II (double strand cut, ATP-hydrolyzing) activity"/>
    <property type="evidence" value="ECO:0007669"/>
    <property type="project" value="UniProtKB-UniRule"/>
</dbReference>
<dbReference type="GO" id="GO:0000706">
    <property type="term" value="P:meiotic DNA double-strand break processing"/>
    <property type="evidence" value="ECO:0007669"/>
    <property type="project" value="TreeGrafter"/>
</dbReference>
<dbReference type="Gene3D" id="3.40.1360.10">
    <property type="match status" value="1"/>
</dbReference>
<dbReference type="GO" id="GO:0003677">
    <property type="term" value="F:DNA binding"/>
    <property type="evidence" value="ECO:0007669"/>
    <property type="project" value="UniProtKB-UniRule"/>
</dbReference>
<dbReference type="InterPro" id="IPR036078">
    <property type="entry name" value="Spo11/TopoVI_A_sf"/>
</dbReference>
<dbReference type="OrthoDB" id="6434954at2759"/>
<keyword evidence="5" id="KW-1185">Reference proteome</keyword>
<dbReference type="GO" id="GO:0000228">
    <property type="term" value="C:nuclear chromosome"/>
    <property type="evidence" value="ECO:0007669"/>
    <property type="project" value="TreeGrafter"/>
</dbReference>
<keyword evidence="1" id="KW-0539">Nucleus</keyword>
<sequence length="303" mass="34684">MAFEIQARYGADETFWTNIDKLHRILLCFSKETVTSEVNLQSQAMKDQSKAVDLSLLNQRNCDSQCLNNKEFLLKKIENIFQNYLIKNGSDNFGSIQIPNRQLWKNTSFEIKKGIKMIANPTLKTVGTQRKGSERKLVRFLHVLTKIHKLIKTNSYRTKRELFYEDVNLFKTQKALDDILDDIACLLKTPKIKLHVLTTSKGCISGNLRYKESDGSYIDCSESNQGVLISNDVDSISYIQSDARFILVVEKSAVFQMLLDCNITKLLHPCIMITQLIIILLLFEHHIGTTSLHKIIQIPLDIG</sequence>
<comment type="similarity">
    <text evidence="2">Belongs to the TOP6A family.</text>
</comment>
<dbReference type="PROSITE" id="PS52041">
    <property type="entry name" value="TOPO_IIB"/>
    <property type="match status" value="1"/>
</dbReference>
<dbReference type="InterPro" id="IPR002815">
    <property type="entry name" value="Spo11/TopoVI_A"/>
</dbReference>
<dbReference type="PRINTS" id="PR01550">
    <property type="entry name" value="TOP6AFAMILY"/>
</dbReference>
<keyword evidence="2" id="KW-0799">Topoisomerase</keyword>
<accession>A0A4Y2CRF7</accession>
<proteinExistence type="inferred from homology"/>
<feature type="non-terminal residue" evidence="4">
    <location>
        <position position="303"/>
    </location>
</feature>
<dbReference type="Gene3D" id="1.10.10.10">
    <property type="entry name" value="Winged helix-like DNA-binding domain superfamily/Winged helix DNA-binding domain"/>
    <property type="match status" value="1"/>
</dbReference>
<evidence type="ECO:0000256" key="2">
    <source>
        <dbReference type="PROSITE-ProRule" id="PRU01385"/>
    </source>
</evidence>
<reference evidence="4 5" key="1">
    <citation type="journal article" date="2019" name="Sci. Rep.">
        <title>Orb-weaving spider Araneus ventricosus genome elucidates the spidroin gene catalogue.</title>
        <authorList>
            <person name="Kono N."/>
            <person name="Nakamura H."/>
            <person name="Ohtoshi R."/>
            <person name="Moran D.A.P."/>
            <person name="Shinohara A."/>
            <person name="Yoshida Y."/>
            <person name="Fujiwara M."/>
            <person name="Mori M."/>
            <person name="Tomita M."/>
            <person name="Arakawa K."/>
        </authorList>
    </citation>
    <scope>NUCLEOTIDE SEQUENCE [LARGE SCALE GENOMIC DNA]</scope>
</reference>
<dbReference type="Proteomes" id="UP000499080">
    <property type="component" value="Unassembled WGS sequence"/>
</dbReference>
<comment type="caution">
    <text evidence="4">The sequence shown here is derived from an EMBL/GenBank/DDBJ whole genome shotgun (WGS) entry which is preliminary data.</text>
</comment>